<keyword evidence="3" id="KW-1185">Reference proteome</keyword>
<name>A0A6M4IS85_9BACT</name>
<accession>A0A6M4IS85</accession>
<dbReference type="KEGG" id="ggr:HKW67_13175"/>
<feature type="transmembrane region" description="Helical" evidence="1">
    <location>
        <begin position="85"/>
        <end position="113"/>
    </location>
</feature>
<keyword evidence="1" id="KW-1133">Transmembrane helix</keyword>
<protein>
    <recommendedName>
        <fullName evidence="4">DoxX family protein</fullName>
    </recommendedName>
</protein>
<evidence type="ECO:0000256" key="1">
    <source>
        <dbReference type="SAM" id="Phobius"/>
    </source>
</evidence>
<feature type="transmembrane region" description="Helical" evidence="1">
    <location>
        <begin position="44"/>
        <end position="65"/>
    </location>
</feature>
<organism evidence="2 3">
    <name type="scientific">Gemmatimonas groenlandica</name>
    <dbReference type="NCBI Taxonomy" id="2732249"/>
    <lineage>
        <taxon>Bacteria</taxon>
        <taxon>Pseudomonadati</taxon>
        <taxon>Gemmatimonadota</taxon>
        <taxon>Gemmatimonadia</taxon>
        <taxon>Gemmatimonadales</taxon>
        <taxon>Gemmatimonadaceae</taxon>
        <taxon>Gemmatimonas</taxon>
    </lineage>
</organism>
<dbReference type="AlphaFoldDB" id="A0A6M4IS85"/>
<evidence type="ECO:0000313" key="3">
    <source>
        <dbReference type="Proteomes" id="UP000500938"/>
    </source>
</evidence>
<dbReference type="RefSeq" id="WP_171225819.1">
    <property type="nucleotide sequence ID" value="NZ_CP053085.1"/>
</dbReference>
<dbReference type="Pfam" id="PF13781">
    <property type="entry name" value="DoxX_3"/>
    <property type="match status" value="1"/>
</dbReference>
<sequence>MLLFAQVIIGSVWIFHGLYSKLLRGIPRHRAIVARVIGERHADLATKAIGVGEIVLGLWVFSGWQRVPCAAVQTLALVSMNVLEIVLAADLLISAAGMVLLNAGFITMIWYWATSVRR</sequence>
<reference evidence="2 3" key="1">
    <citation type="submission" date="2020-05" db="EMBL/GenBank/DDBJ databases">
        <title>Complete genome sequence of Gemmatimonas greenlandica TET16.</title>
        <authorList>
            <person name="Zeng Y."/>
        </authorList>
    </citation>
    <scope>NUCLEOTIDE SEQUENCE [LARGE SCALE GENOMIC DNA]</scope>
    <source>
        <strain evidence="2 3">TET16</strain>
    </source>
</reference>
<evidence type="ECO:0008006" key="4">
    <source>
        <dbReference type="Google" id="ProtNLM"/>
    </source>
</evidence>
<keyword evidence="1" id="KW-0472">Membrane</keyword>
<dbReference type="EMBL" id="CP053085">
    <property type="protein sequence ID" value="QJR36387.1"/>
    <property type="molecule type" value="Genomic_DNA"/>
</dbReference>
<proteinExistence type="predicted"/>
<evidence type="ECO:0000313" key="2">
    <source>
        <dbReference type="EMBL" id="QJR36387.1"/>
    </source>
</evidence>
<dbReference type="InterPro" id="IPR025695">
    <property type="entry name" value="DoxX-like"/>
</dbReference>
<gene>
    <name evidence="2" type="ORF">HKW67_13175</name>
</gene>
<dbReference type="Proteomes" id="UP000500938">
    <property type="component" value="Chromosome"/>
</dbReference>
<feature type="transmembrane region" description="Helical" evidence="1">
    <location>
        <begin position="6"/>
        <end position="23"/>
    </location>
</feature>
<keyword evidence="1" id="KW-0812">Transmembrane</keyword>